<evidence type="ECO:0000256" key="2">
    <source>
        <dbReference type="ARBA" id="ARBA00023242"/>
    </source>
</evidence>
<name>A0AA39HHW1_9BILA</name>
<keyword evidence="3" id="KW-0175">Coiled coil</keyword>
<comment type="subcellular location">
    <subcellularLocation>
        <location evidence="1">Nucleus</location>
    </subcellularLocation>
</comment>
<feature type="compositionally biased region" description="Pro residues" evidence="4">
    <location>
        <begin position="258"/>
        <end position="270"/>
    </location>
</feature>
<dbReference type="SMART" id="SM01191">
    <property type="entry name" value="ENT"/>
    <property type="match status" value="1"/>
</dbReference>
<gene>
    <name evidence="6" type="ORF">QR680_018413</name>
</gene>
<keyword evidence="7" id="KW-1185">Reference proteome</keyword>
<dbReference type="SUPFAM" id="SSF158639">
    <property type="entry name" value="ENT-like"/>
    <property type="match status" value="1"/>
</dbReference>
<feature type="compositionally biased region" description="Basic and acidic residues" evidence="4">
    <location>
        <begin position="833"/>
        <end position="848"/>
    </location>
</feature>
<keyword evidence="2" id="KW-0539">Nucleus</keyword>
<feature type="compositionally biased region" description="Low complexity" evidence="4">
    <location>
        <begin position="929"/>
        <end position="947"/>
    </location>
</feature>
<proteinExistence type="predicted"/>
<dbReference type="Pfam" id="PF03735">
    <property type="entry name" value="ENT"/>
    <property type="match status" value="1"/>
</dbReference>
<feature type="region of interest" description="Disordered" evidence="4">
    <location>
        <begin position="334"/>
        <end position="371"/>
    </location>
</feature>
<evidence type="ECO:0000313" key="7">
    <source>
        <dbReference type="Proteomes" id="UP001175271"/>
    </source>
</evidence>
<feature type="compositionally biased region" description="Basic and acidic residues" evidence="4">
    <location>
        <begin position="903"/>
        <end position="915"/>
    </location>
</feature>
<feature type="region of interest" description="Disordered" evidence="4">
    <location>
        <begin position="188"/>
        <end position="271"/>
    </location>
</feature>
<dbReference type="Proteomes" id="UP001175271">
    <property type="component" value="Unassembled WGS sequence"/>
</dbReference>
<dbReference type="EMBL" id="JAUCMV010000004">
    <property type="protein sequence ID" value="KAK0406177.1"/>
    <property type="molecule type" value="Genomic_DNA"/>
</dbReference>
<evidence type="ECO:0000256" key="4">
    <source>
        <dbReference type="SAM" id="MobiDB-lite"/>
    </source>
</evidence>
<feature type="compositionally biased region" description="Polar residues" evidence="4">
    <location>
        <begin position="1"/>
        <end position="16"/>
    </location>
</feature>
<feature type="region of interest" description="Disordered" evidence="4">
    <location>
        <begin position="813"/>
        <end position="978"/>
    </location>
</feature>
<reference evidence="6" key="1">
    <citation type="submission" date="2023-06" db="EMBL/GenBank/DDBJ databases">
        <title>Genomic analysis of the entomopathogenic nematode Steinernema hermaphroditum.</title>
        <authorList>
            <person name="Schwarz E.M."/>
            <person name="Heppert J.K."/>
            <person name="Baniya A."/>
            <person name="Schwartz H.T."/>
            <person name="Tan C.-H."/>
            <person name="Antoshechkin I."/>
            <person name="Sternberg P.W."/>
            <person name="Goodrich-Blair H."/>
            <person name="Dillman A.R."/>
        </authorList>
    </citation>
    <scope>NUCLEOTIDE SEQUENCE</scope>
    <source>
        <strain evidence="6">PS9179</strain>
        <tissue evidence="6">Whole animal</tissue>
    </source>
</reference>
<comment type="caution">
    <text evidence="6">The sequence shown here is derived from an EMBL/GenBank/DDBJ whole genome shotgun (WGS) entry which is preliminary data.</text>
</comment>
<feature type="compositionally biased region" description="Low complexity" evidence="4">
    <location>
        <begin position="813"/>
        <end position="832"/>
    </location>
</feature>
<feature type="region of interest" description="Disordered" evidence="4">
    <location>
        <begin position="406"/>
        <end position="487"/>
    </location>
</feature>
<dbReference type="InterPro" id="IPR036142">
    <property type="entry name" value="ENT_dom-like_sf"/>
</dbReference>
<dbReference type="GO" id="GO:0005634">
    <property type="term" value="C:nucleus"/>
    <property type="evidence" value="ECO:0007669"/>
    <property type="project" value="UniProtKB-SubCell"/>
</dbReference>
<sequence length="978" mass="104459">MMDCQPSSAVNGVSTQQEEDDWGPEDCTYMLRRLEQSALTTLIAAMRAQGGLSEYREKVLNHVKNILHFSDAQMVTEMRRAANDPCLMRISETLNPHYDTFTQWSAAGLNIASNDFDLLPETKREKKPKEEKKEERDESILEFADQLLALANQHNEKVEESKDLARELSELPPVPYVPESMRIMLRSTESDVSQRIALDSKRPKQRKEKAVGPSPFTTPLKRRPSRGDETPATPTIKRRPGRRPKSESICSTTSMAPTPAPAPEPVPVVAPKPEFTTPVKTEVEPIPTVTTTTPEQQLLNGVLHPESEQSFAESPVSGLTQQERIESVVAEVVAGQSPTASHDTSDEAACSRSSLSLLSDDPPFPPEEYFSNTNLIVGGKLQRRKRSKPRDNSTCVCARVQPFIFEPQVPGKPKPPRGNPDRRTAKRPSPTSLTGFSHPSPVLTPGGTLAPPNVVYNGSETPSTSSEAPPSTKTSPSSTTSTYVASSTTKTAHFITPGTYIKRARTVSSGDVSAAIAEGVKSTILRGHAQAAVPKGFVRSTNGTTRLFVAQSPSAAVAGTTVIQTSAFNPSGQRYYGAVPVRASSVSSDGGSSTSSAQQQQPTTTHITTLVTPGSVTVTRVGAAPVTSSPSKGAKSPAHSEGAHPGGGSEQPVVAPATTLGVSVSGATIVKNAILKRSIITRHSGPTTGARILTSGPHPQILRRTQVPVQVTSQEGVVYTTLHPQTGGERIPSSIVVRSAVMGTKPGERRTVTVVPTSLTAPVGTVANPILIRKVDPAVETNLNASEPLKALQPPQEAATSSTTVIPAVERLPPVEPLPECSSSAASTSSEADVAKEVPSEEALKEDSTVEPEAEAPGDEQVEAQEQPEKEREVINMKTVEETKEIEEEEAHPPGIEAPVEAPVHDHLEETERLKAQPTPSRAMEVFEPEAPSDSSSSHSSTIPPESVETEATEAPIEPEVAPEADSATSRTSETREE</sequence>
<feature type="compositionally biased region" description="Acidic residues" evidence="4">
    <location>
        <begin position="849"/>
        <end position="863"/>
    </location>
</feature>
<evidence type="ECO:0000259" key="5">
    <source>
        <dbReference type="PROSITE" id="PS51138"/>
    </source>
</evidence>
<feature type="coiled-coil region" evidence="3">
    <location>
        <begin position="144"/>
        <end position="171"/>
    </location>
</feature>
<feature type="compositionally biased region" description="Low complexity" evidence="4">
    <location>
        <begin position="459"/>
        <end position="487"/>
    </location>
</feature>
<protein>
    <recommendedName>
        <fullName evidence="5">ENT domain-containing protein</fullName>
    </recommendedName>
</protein>
<feature type="domain" description="ENT" evidence="5">
    <location>
        <begin position="27"/>
        <end position="123"/>
    </location>
</feature>
<dbReference type="AlphaFoldDB" id="A0AA39HHW1"/>
<feature type="compositionally biased region" description="Low complexity" evidence="4">
    <location>
        <begin position="584"/>
        <end position="612"/>
    </location>
</feature>
<dbReference type="PROSITE" id="PS51138">
    <property type="entry name" value="ENT"/>
    <property type="match status" value="1"/>
</dbReference>
<evidence type="ECO:0000256" key="3">
    <source>
        <dbReference type="SAM" id="Coils"/>
    </source>
</evidence>
<dbReference type="Gene3D" id="1.10.1240.40">
    <property type="entry name" value="ENT domain"/>
    <property type="match status" value="1"/>
</dbReference>
<dbReference type="InterPro" id="IPR005491">
    <property type="entry name" value="ENT_dom"/>
</dbReference>
<feature type="compositionally biased region" description="Basic and acidic residues" evidence="4">
    <location>
        <begin position="867"/>
        <end position="883"/>
    </location>
</feature>
<organism evidence="6 7">
    <name type="scientific">Steinernema hermaphroditum</name>
    <dbReference type="NCBI Taxonomy" id="289476"/>
    <lineage>
        <taxon>Eukaryota</taxon>
        <taxon>Metazoa</taxon>
        <taxon>Ecdysozoa</taxon>
        <taxon>Nematoda</taxon>
        <taxon>Chromadorea</taxon>
        <taxon>Rhabditida</taxon>
        <taxon>Tylenchina</taxon>
        <taxon>Panagrolaimomorpha</taxon>
        <taxon>Strongyloidoidea</taxon>
        <taxon>Steinernematidae</taxon>
        <taxon>Steinernema</taxon>
    </lineage>
</organism>
<evidence type="ECO:0000313" key="6">
    <source>
        <dbReference type="EMBL" id="KAK0406177.1"/>
    </source>
</evidence>
<feature type="compositionally biased region" description="Low complexity" evidence="4">
    <location>
        <begin position="953"/>
        <end position="965"/>
    </location>
</feature>
<evidence type="ECO:0000256" key="1">
    <source>
        <dbReference type="ARBA" id="ARBA00004123"/>
    </source>
</evidence>
<feature type="region of interest" description="Disordered" evidence="4">
    <location>
        <begin position="1"/>
        <end position="22"/>
    </location>
</feature>
<accession>A0AA39HHW1</accession>
<feature type="region of interest" description="Disordered" evidence="4">
    <location>
        <begin position="583"/>
        <end position="654"/>
    </location>
</feature>